<dbReference type="CDD" id="cd07756">
    <property type="entry name" value="CYTH-like_Pase_CHAD"/>
    <property type="match status" value="1"/>
</dbReference>
<accession>A0A2T5HDX9</accession>
<dbReference type="SMART" id="SM00880">
    <property type="entry name" value="CHAD"/>
    <property type="match status" value="1"/>
</dbReference>
<sequence>MEIELKLALQPRHATRIRRHPLLNASTPRQHALLSIYFDTPKFDLMRRGIALRVRRVNNQWIQTLKAEAQSVGALTSRPEWEMAVADGSRPDFSSLPPTALDLLAGIKLKRIAPVFTTEFRRTTWQIGDSAAQAEVALDTGKIFATELSRDICEVEIELKSGSAEFLFDVATQLLQQAPLHIEPRSKAERGYILCGALSPSPVKAIRPDIGRDQPAGEAWHAMVQAALVQLSANVPGFLEQAENIEYLHQLRIALRRLRAGAQLAKSLGQEIPAWEQPLRALTHALNPARDWDVFHQETLPGILPVLATSAENTAVYETALALLHNTAAQARQRAQALLLAPAFTQLMLDIGRSLLTAPVNEHIRTTGTWAEVILEKRWQKLRKCCRGFARLDPAERHFARIAAKKMRYCVEAFAPLYEKRVNQFLIALAALQDELGIENDRRIALQLLYKLPHKSAALGFEFGRLSGVLASEAARHPRLSPALWHRLARSKLFWH</sequence>
<dbReference type="Gene3D" id="2.40.320.10">
    <property type="entry name" value="Hypothetical Protein Pfu-838710-001"/>
    <property type="match status" value="1"/>
</dbReference>
<dbReference type="RefSeq" id="WP_107804316.1">
    <property type="nucleotide sequence ID" value="NZ_QAOI01000033.1"/>
</dbReference>
<dbReference type="InterPro" id="IPR038186">
    <property type="entry name" value="CHAD_dom_sf"/>
</dbReference>
<proteinExistence type="predicted"/>
<evidence type="ECO:0000313" key="4">
    <source>
        <dbReference type="Proteomes" id="UP000244128"/>
    </source>
</evidence>
<dbReference type="SMART" id="SM01118">
    <property type="entry name" value="CYTH"/>
    <property type="match status" value="1"/>
</dbReference>
<feature type="domain" description="CHAD" evidence="2">
    <location>
        <begin position="213"/>
        <end position="490"/>
    </location>
</feature>
<evidence type="ECO:0000259" key="2">
    <source>
        <dbReference type="PROSITE" id="PS51708"/>
    </source>
</evidence>
<dbReference type="AlphaFoldDB" id="A0A2T5HDX9"/>
<evidence type="ECO:0000259" key="1">
    <source>
        <dbReference type="PROSITE" id="PS51707"/>
    </source>
</evidence>
<dbReference type="InterPro" id="IPR039013">
    <property type="entry name" value="YgiF"/>
</dbReference>
<comment type="caution">
    <text evidence="3">The sequence shown here is derived from an EMBL/GenBank/DDBJ whole genome shotgun (WGS) entry which is preliminary data.</text>
</comment>
<dbReference type="PROSITE" id="PS51708">
    <property type="entry name" value="CHAD"/>
    <property type="match status" value="1"/>
</dbReference>
<dbReference type="PROSITE" id="PS51707">
    <property type="entry name" value="CYTH"/>
    <property type="match status" value="1"/>
</dbReference>
<dbReference type="Proteomes" id="UP000244128">
    <property type="component" value="Unassembled WGS sequence"/>
</dbReference>
<dbReference type="InterPro" id="IPR007899">
    <property type="entry name" value="CHAD_dom"/>
</dbReference>
<dbReference type="GO" id="GO:0050355">
    <property type="term" value="F:inorganic triphosphate phosphatase activity"/>
    <property type="evidence" value="ECO:0007669"/>
    <property type="project" value="InterPro"/>
</dbReference>
<dbReference type="Gene3D" id="1.40.20.10">
    <property type="entry name" value="CHAD domain"/>
    <property type="match status" value="1"/>
</dbReference>
<name>A0A2T5HDX9_9PROT</name>
<gene>
    <name evidence="3" type="ORF">C8R26_13312</name>
</gene>
<dbReference type="Pfam" id="PF01928">
    <property type="entry name" value="CYTH"/>
    <property type="match status" value="1"/>
</dbReference>
<dbReference type="GO" id="GO:0046872">
    <property type="term" value="F:metal ion binding"/>
    <property type="evidence" value="ECO:0007669"/>
    <property type="project" value="TreeGrafter"/>
</dbReference>
<dbReference type="SUPFAM" id="SSF55154">
    <property type="entry name" value="CYTH-like phosphatases"/>
    <property type="match status" value="1"/>
</dbReference>
<feature type="domain" description="CYTH" evidence="1">
    <location>
        <begin position="1"/>
        <end position="198"/>
    </location>
</feature>
<dbReference type="PANTHER" id="PTHR39569:SF1">
    <property type="entry name" value="INORGANIC TRIPHOSPHATASE"/>
    <property type="match status" value="1"/>
</dbReference>
<dbReference type="Pfam" id="PF05235">
    <property type="entry name" value="CHAD"/>
    <property type="match status" value="1"/>
</dbReference>
<organism evidence="3 4">
    <name type="scientific">Nitrosomonas oligotropha</name>
    <dbReference type="NCBI Taxonomy" id="42354"/>
    <lineage>
        <taxon>Bacteria</taxon>
        <taxon>Pseudomonadati</taxon>
        <taxon>Pseudomonadota</taxon>
        <taxon>Betaproteobacteria</taxon>
        <taxon>Nitrosomonadales</taxon>
        <taxon>Nitrosomonadaceae</taxon>
        <taxon>Nitrosomonas</taxon>
    </lineage>
</organism>
<evidence type="ECO:0000313" key="3">
    <source>
        <dbReference type="EMBL" id="PTQ69779.1"/>
    </source>
</evidence>
<dbReference type="InterPro" id="IPR033469">
    <property type="entry name" value="CYTH-like_dom_sf"/>
</dbReference>
<dbReference type="EMBL" id="QAOI01000033">
    <property type="protein sequence ID" value="PTQ69779.1"/>
    <property type="molecule type" value="Genomic_DNA"/>
</dbReference>
<dbReference type="PANTHER" id="PTHR39569">
    <property type="entry name" value="INORGANIC TRIPHOSPHATASE"/>
    <property type="match status" value="1"/>
</dbReference>
<reference evidence="3 4" key="1">
    <citation type="submission" date="2018-04" db="EMBL/GenBank/DDBJ databases">
        <title>Active sludge and wastewater microbial communities from Klosterneuburg, Austria.</title>
        <authorList>
            <person name="Wagner M."/>
        </authorList>
    </citation>
    <scope>NUCLEOTIDE SEQUENCE [LARGE SCALE GENOMIC DNA]</scope>
    <source>
        <strain evidence="3 4">Nm49</strain>
    </source>
</reference>
<dbReference type="InterPro" id="IPR023577">
    <property type="entry name" value="CYTH_domain"/>
</dbReference>
<protein>
    <submittedName>
        <fullName evidence="3">Inorganic triphosphatase YgiF</fullName>
    </submittedName>
</protein>